<dbReference type="KEGG" id="mlr:MELLADRAFT_70115"/>
<dbReference type="InParanoid" id="F4SDM3"/>
<dbReference type="RefSeq" id="XP_007419478.1">
    <property type="nucleotide sequence ID" value="XM_007419416.1"/>
</dbReference>
<protein>
    <submittedName>
        <fullName evidence="2">Uncharacterized protein</fullName>
    </submittedName>
</protein>
<dbReference type="Proteomes" id="UP000001072">
    <property type="component" value="Unassembled WGS sequence"/>
</dbReference>
<reference evidence="3" key="1">
    <citation type="journal article" date="2011" name="Proc. Natl. Acad. Sci. U.S.A.">
        <title>Obligate biotrophy features unraveled by the genomic analysis of rust fungi.</title>
        <authorList>
            <person name="Duplessis S."/>
            <person name="Cuomo C.A."/>
            <person name="Lin Y.-C."/>
            <person name="Aerts A."/>
            <person name="Tisserant E."/>
            <person name="Veneault-Fourrey C."/>
            <person name="Joly D.L."/>
            <person name="Hacquard S."/>
            <person name="Amselem J."/>
            <person name="Cantarel B.L."/>
            <person name="Chiu R."/>
            <person name="Coutinho P.M."/>
            <person name="Feau N."/>
            <person name="Field M."/>
            <person name="Frey P."/>
            <person name="Gelhaye E."/>
            <person name="Goldberg J."/>
            <person name="Grabherr M.G."/>
            <person name="Kodira C.D."/>
            <person name="Kohler A."/>
            <person name="Kuees U."/>
            <person name="Lindquist E.A."/>
            <person name="Lucas S.M."/>
            <person name="Mago R."/>
            <person name="Mauceli E."/>
            <person name="Morin E."/>
            <person name="Murat C."/>
            <person name="Pangilinan J.L."/>
            <person name="Park R."/>
            <person name="Pearson M."/>
            <person name="Quesneville H."/>
            <person name="Rouhier N."/>
            <person name="Sakthikumar S."/>
            <person name="Salamov A.A."/>
            <person name="Schmutz J."/>
            <person name="Selles B."/>
            <person name="Shapiro H."/>
            <person name="Tanguay P."/>
            <person name="Tuskan G.A."/>
            <person name="Henrissat B."/>
            <person name="Van de Peer Y."/>
            <person name="Rouze P."/>
            <person name="Ellis J.G."/>
            <person name="Dodds P.N."/>
            <person name="Schein J.E."/>
            <person name="Zhong S."/>
            <person name="Hamelin R.C."/>
            <person name="Grigoriev I.V."/>
            <person name="Szabo L.J."/>
            <person name="Martin F."/>
        </authorList>
    </citation>
    <scope>NUCLEOTIDE SEQUENCE [LARGE SCALE GENOMIC DNA]</scope>
    <source>
        <strain evidence="3">98AG31 / pathotype 3-4-7</strain>
    </source>
</reference>
<dbReference type="EMBL" id="GL883270">
    <property type="protein sequence ID" value="EGF97253.1"/>
    <property type="molecule type" value="Genomic_DNA"/>
</dbReference>
<evidence type="ECO:0000256" key="1">
    <source>
        <dbReference type="SAM" id="MobiDB-lite"/>
    </source>
</evidence>
<feature type="region of interest" description="Disordered" evidence="1">
    <location>
        <begin position="39"/>
        <end position="120"/>
    </location>
</feature>
<dbReference type="HOGENOM" id="CLU_2050161_0_0_1"/>
<evidence type="ECO:0000313" key="3">
    <source>
        <dbReference type="Proteomes" id="UP000001072"/>
    </source>
</evidence>
<gene>
    <name evidence="2" type="ORF">MELLADRAFT_70115</name>
</gene>
<dbReference type="AlphaFoldDB" id="F4SDM3"/>
<evidence type="ECO:0000313" key="2">
    <source>
        <dbReference type="EMBL" id="EGF97253.1"/>
    </source>
</evidence>
<organism evidence="3">
    <name type="scientific">Melampsora larici-populina (strain 98AG31 / pathotype 3-4-7)</name>
    <name type="common">Poplar leaf rust fungus</name>
    <dbReference type="NCBI Taxonomy" id="747676"/>
    <lineage>
        <taxon>Eukaryota</taxon>
        <taxon>Fungi</taxon>
        <taxon>Dikarya</taxon>
        <taxon>Basidiomycota</taxon>
        <taxon>Pucciniomycotina</taxon>
        <taxon>Pucciniomycetes</taxon>
        <taxon>Pucciniales</taxon>
        <taxon>Melampsoraceae</taxon>
        <taxon>Melampsora</taxon>
    </lineage>
</organism>
<keyword evidence="3" id="KW-1185">Reference proteome</keyword>
<proteinExistence type="predicted"/>
<feature type="compositionally biased region" description="Polar residues" evidence="1">
    <location>
        <begin position="106"/>
        <end position="120"/>
    </location>
</feature>
<dbReference type="GeneID" id="18931427"/>
<dbReference type="VEuPathDB" id="FungiDB:MELLADRAFT_70115"/>
<sequence length="120" mass="13358">MSPQDEAYTWNPNTDYARCFLHKLSSTVKGGLEELGTLPVIAEEDEDESSTSTPILIDLEDDHPAPDEVDTDHDSEGEDDLEVPPDFNTEDDINEDQVESLADTLPDNSVASESNEWFDQ</sequence>
<name>F4SDM3_MELLP</name>
<feature type="compositionally biased region" description="Acidic residues" evidence="1">
    <location>
        <begin position="67"/>
        <end position="98"/>
    </location>
</feature>
<accession>F4SDM3</accession>